<dbReference type="OrthoDB" id="1793985at2"/>
<dbReference type="Pfam" id="PF13181">
    <property type="entry name" value="TPR_8"/>
    <property type="match status" value="1"/>
</dbReference>
<evidence type="ECO:0000313" key="1">
    <source>
        <dbReference type="EMBL" id="TGE37073.1"/>
    </source>
</evidence>
<dbReference type="Gene3D" id="1.25.40.10">
    <property type="entry name" value="Tetratricopeptide repeat domain"/>
    <property type="match status" value="1"/>
</dbReference>
<dbReference type="SUPFAM" id="SSF48452">
    <property type="entry name" value="TPR-like"/>
    <property type="match status" value="1"/>
</dbReference>
<dbReference type="Proteomes" id="UP000298460">
    <property type="component" value="Unassembled WGS sequence"/>
</dbReference>
<organism evidence="1 2">
    <name type="scientific">Desulfosporosinus fructosivorans</name>
    <dbReference type="NCBI Taxonomy" id="2018669"/>
    <lineage>
        <taxon>Bacteria</taxon>
        <taxon>Bacillati</taxon>
        <taxon>Bacillota</taxon>
        <taxon>Clostridia</taxon>
        <taxon>Eubacteriales</taxon>
        <taxon>Desulfitobacteriaceae</taxon>
        <taxon>Desulfosporosinus</taxon>
    </lineage>
</organism>
<comment type="caution">
    <text evidence="1">The sequence shown here is derived from an EMBL/GenBank/DDBJ whole genome shotgun (WGS) entry which is preliminary data.</text>
</comment>
<dbReference type="InterPro" id="IPR019734">
    <property type="entry name" value="TPR_rpt"/>
</dbReference>
<dbReference type="EMBL" id="SPQQ01000006">
    <property type="protein sequence ID" value="TGE37073.1"/>
    <property type="molecule type" value="Genomic_DNA"/>
</dbReference>
<gene>
    <name evidence="1" type="ORF">E4K67_16950</name>
</gene>
<dbReference type="InterPro" id="IPR011990">
    <property type="entry name" value="TPR-like_helical_dom_sf"/>
</dbReference>
<proteinExistence type="predicted"/>
<reference evidence="1 2" key="1">
    <citation type="submission" date="2019-03" db="EMBL/GenBank/DDBJ databases">
        <title>Draft Genome Sequence of Desulfosporosinus fructosivorans Strain 63.6F, Isolated from Marine Sediment in the Baltic Sea.</title>
        <authorList>
            <person name="Hausmann B."/>
            <person name="Vandieken V."/>
            <person name="Pjevac P."/>
            <person name="Schreck K."/>
            <person name="Herbold C.W."/>
            <person name="Loy A."/>
        </authorList>
    </citation>
    <scope>NUCLEOTIDE SEQUENCE [LARGE SCALE GENOMIC DNA]</scope>
    <source>
        <strain evidence="1 2">63.6F</strain>
    </source>
</reference>
<accession>A0A4Z0R4H3</accession>
<dbReference type="AlphaFoldDB" id="A0A4Z0R4H3"/>
<protein>
    <recommendedName>
        <fullName evidence="3">Tetratricopeptide repeat protein</fullName>
    </recommendedName>
</protein>
<sequence length="317" mass="35502">MILILVIIMVASSPFIWRLERVRQAESVYDVQRVQEELQWWGAHGGLLNKLGMIKDAALWLDLNVGGENLESKLALYQDEKHQFWLFLLNLQKGKMTEAQDILPRLDQTPLGQLGQGLVLMSKGDVEESSQVLRQAELDWKSIPKHAQTLRHLTLAQAAMIMGDHQAAQTELEAAQRLEPKNPACLTVAFDLALGESQWDKAKELSQIIVAQTWYPKNTLFETKKAVLAIQENDIQELSNSLRVLKGLPQGDAYIKYVNGVQALSKGQLQEGKSLLQRALEIGLEGGLKVDAQKSLDQVTTRQNADKRLHSIVVENG</sequence>
<evidence type="ECO:0000313" key="2">
    <source>
        <dbReference type="Proteomes" id="UP000298460"/>
    </source>
</evidence>
<name>A0A4Z0R4H3_9FIRM</name>
<evidence type="ECO:0008006" key="3">
    <source>
        <dbReference type="Google" id="ProtNLM"/>
    </source>
</evidence>
<keyword evidence="2" id="KW-1185">Reference proteome</keyword>